<dbReference type="InParanoid" id="A7RJV1"/>
<dbReference type="FunCoup" id="A7RJV1">
    <property type="interactions" value="39"/>
</dbReference>
<dbReference type="AlphaFoldDB" id="A7RJV1"/>
<comment type="similarity">
    <text evidence="1">Belongs to the CDR2 family.</text>
</comment>
<dbReference type="eggNOG" id="ENOG502QRN3">
    <property type="taxonomic scope" value="Eukaryota"/>
</dbReference>
<evidence type="ECO:0000313" key="5">
    <source>
        <dbReference type="EMBL" id="EDO48340.1"/>
    </source>
</evidence>
<protein>
    <submittedName>
        <fullName evidence="5">Uncharacterized protein</fullName>
    </submittedName>
</protein>
<evidence type="ECO:0000256" key="1">
    <source>
        <dbReference type="ARBA" id="ARBA00009019"/>
    </source>
</evidence>
<accession>A7RJV1</accession>
<dbReference type="PANTHER" id="PTHR19232:SF7">
    <property type="entry name" value="CENTROCORTIN, ISOFORM A"/>
    <property type="match status" value="1"/>
</dbReference>
<gene>
    <name evidence="5" type="ORF">NEMVEDRAFT_v1g238811</name>
</gene>
<dbReference type="Proteomes" id="UP000001593">
    <property type="component" value="Unassembled WGS sequence"/>
</dbReference>
<dbReference type="EMBL" id="DS469514">
    <property type="protein sequence ID" value="EDO48340.1"/>
    <property type="molecule type" value="Genomic_DNA"/>
</dbReference>
<keyword evidence="6" id="KW-1185">Reference proteome</keyword>
<dbReference type="PhylomeDB" id="A7RJV1"/>
<feature type="region of interest" description="Disordered" evidence="4">
    <location>
        <begin position="144"/>
        <end position="169"/>
    </location>
</feature>
<dbReference type="KEGG" id="nve:5520576"/>
<dbReference type="HOGENOM" id="CLU_048751_0_0_1"/>
<dbReference type="OrthoDB" id="10059415at2759"/>
<feature type="coiled-coil region" evidence="3">
    <location>
        <begin position="70"/>
        <end position="139"/>
    </location>
</feature>
<organism evidence="5 6">
    <name type="scientific">Nematostella vectensis</name>
    <name type="common">Starlet sea anemone</name>
    <dbReference type="NCBI Taxonomy" id="45351"/>
    <lineage>
        <taxon>Eukaryota</taxon>
        <taxon>Metazoa</taxon>
        <taxon>Cnidaria</taxon>
        <taxon>Anthozoa</taxon>
        <taxon>Hexacorallia</taxon>
        <taxon>Actiniaria</taxon>
        <taxon>Edwardsiidae</taxon>
        <taxon>Nematostella</taxon>
    </lineage>
</organism>
<evidence type="ECO:0000313" key="6">
    <source>
        <dbReference type="Proteomes" id="UP000001593"/>
    </source>
</evidence>
<dbReference type="OMA" id="WRANHAT"/>
<reference evidence="5 6" key="1">
    <citation type="journal article" date="2007" name="Science">
        <title>Sea anemone genome reveals ancestral eumetazoan gene repertoire and genomic organization.</title>
        <authorList>
            <person name="Putnam N.H."/>
            <person name="Srivastava M."/>
            <person name="Hellsten U."/>
            <person name="Dirks B."/>
            <person name="Chapman J."/>
            <person name="Salamov A."/>
            <person name="Terry A."/>
            <person name="Shapiro H."/>
            <person name="Lindquist E."/>
            <person name="Kapitonov V.V."/>
            <person name="Jurka J."/>
            <person name="Genikhovich G."/>
            <person name="Grigoriev I.V."/>
            <person name="Lucas S.M."/>
            <person name="Steele R.E."/>
            <person name="Finnerty J.R."/>
            <person name="Technau U."/>
            <person name="Martindale M.Q."/>
            <person name="Rokhsar D.S."/>
        </authorList>
    </citation>
    <scope>NUCLEOTIDE SEQUENCE [LARGE SCALE GENOMIC DNA]</scope>
    <source>
        <strain evidence="6">CH2 X CH6</strain>
    </source>
</reference>
<evidence type="ECO:0000256" key="3">
    <source>
        <dbReference type="SAM" id="Coils"/>
    </source>
</evidence>
<dbReference type="InterPro" id="IPR026079">
    <property type="entry name" value="CDR2"/>
</dbReference>
<evidence type="ECO:0000256" key="4">
    <source>
        <dbReference type="SAM" id="MobiDB-lite"/>
    </source>
</evidence>
<evidence type="ECO:0000256" key="2">
    <source>
        <dbReference type="ARBA" id="ARBA00023054"/>
    </source>
</evidence>
<keyword evidence="2 3" id="KW-0175">Coiled coil</keyword>
<name>A7RJV1_NEMVE</name>
<proteinExistence type="inferred from homology"/>
<sequence>MADTKDRGHLNDDLELAAEIGKNLLERNKELEILLKSSHQFSEEQALKNEFLSKQLETLREVNENRLKAFEQMEMTAMELQKANMKLQNETSSMKKRYKDLAEMVENLDTKCEDYRVEIEELQRERTRLQKELSVALAIKLEEQTEEKETSDENARRSSVKDEDTDEKERELELLNEKISNLKVQHSVETRKREELEYELSELIRENQHLESQLREFAKQAEEWRLAASEASLPERAIDILLDGGEDHNASRDDEPEDDSFVVVEDEELSRQTSLASDHSAVVVLSPSEERLSVMRDHSTSFFSELDNQYHELVRKYDALLDKCKYGGLGTGSAIPMVQRAVQVSPMCDQPPSTFDNNAKTSHGFKKMFKDIYNKIEDTKNFRPSRPGTPEGKLLQG</sequence>
<dbReference type="PANTHER" id="PTHR19232">
    <property type="entry name" value="CENTROCORTIN FAMILY MEMBER"/>
    <property type="match status" value="1"/>
</dbReference>